<gene>
    <name evidence="1" type="ORF">MA16_Dca021024</name>
</gene>
<accession>A0A2I0X635</accession>
<dbReference type="Proteomes" id="UP000233837">
    <property type="component" value="Unassembled WGS sequence"/>
</dbReference>
<dbReference type="AlphaFoldDB" id="A0A2I0X635"/>
<organism evidence="1 2">
    <name type="scientific">Dendrobium catenatum</name>
    <dbReference type="NCBI Taxonomy" id="906689"/>
    <lineage>
        <taxon>Eukaryota</taxon>
        <taxon>Viridiplantae</taxon>
        <taxon>Streptophyta</taxon>
        <taxon>Embryophyta</taxon>
        <taxon>Tracheophyta</taxon>
        <taxon>Spermatophyta</taxon>
        <taxon>Magnoliopsida</taxon>
        <taxon>Liliopsida</taxon>
        <taxon>Asparagales</taxon>
        <taxon>Orchidaceae</taxon>
        <taxon>Epidendroideae</taxon>
        <taxon>Malaxideae</taxon>
        <taxon>Dendrobiinae</taxon>
        <taxon>Dendrobium</taxon>
    </lineage>
</organism>
<name>A0A2I0X635_9ASPA</name>
<evidence type="ECO:0000313" key="1">
    <source>
        <dbReference type="EMBL" id="PKU83374.1"/>
    </source>
</evidence>
<evidence type="ECO:0000313" key="2">
    <source>
        <dbReference type="Proteomes" id="UP000233837"/>
    </source>
</evidence>
<reference evidence="1 2" key="2">
    <citation type="journal article" date="2017" name="Nature">
        <title>The Apostasia genome and the evolution of orchids.</title>
        <authorList>
            <person name="Zhang G.Q."/>
            <person name="Liu K.W."/>
            <person name="Li Z."/>
            <person name="Lohaus R."/>
            <person name="Hsiao Y.Y."/>
            <person name="Niu S.C."/>
            <person name="Wang J.Y."/>
            <person name="Lin Y.C."/>
            <person name="Xu Q."/>
            <person name="Chen L.J."/>
            <person name="Yoshida K."/>
            <person name="Fujiwara S."/>
            <person name="Wang Z.W."/>
            <person name="Zhang Y.Q."/>
            <person name="Mitsuda N."/>
            <person name="Wang M."/>
            <person name="Liu G.H."/>
            <person name="Pecoraro L."/>
            <person name="Huang H.X."/>
            <person name="Xiao X.J."/>
            <person name="Lin M."/>
            <person name="Wu X.Y."/>
            <person name="Wu W.L."/>
            <person name="Chen Y.Y."/>
            <person name="Chang S.B."/>
            <person name="Sakamoto S."/>
            <person name="Ohme-Takagi M."/>
            <person name="Yagi M."/>
            <person name="Zeng S.J."/>
            <person name="Shen C.Y."/>
            <person name="Yeh C.M."/>
            <person name="Luo Y.B."/>
            <person name="Tsai W.C."/>
            <person name="Van de Peer Y."/>
            <person name="Liu Z.J."/>
        </authorList>
    </citation>
    <scope>NUCLEOTIDE SEQUENCE [LARGE SCALE GENOMIC DNA]</scope>
    <source>
        <tissue evidence="1">The whole plant</tissue>
    </source>
</reference>
<sequence length="94" mass="10736">MVIPERRQRIAGGNPPCDLHRNVPLRPIDQKSIRNRNDYLDQEPIRISSILVIKEGYRPPVRLEPIIEGKGKGVLFDQIAENNAILVFPLKLDT</sequence>
<reference evidence="1 2" key="1">
    <citation type="journal article" date="2016" name="Sci. Rep.">
        <title>The Dendrobium catenatum Lindl. genome sequence provides insights into polysaccharide synthase, floral development and adaptive evolution.</title>
        <authorList>
            <person name="Zhang G.Q."/>
            <person name="Xu Q."/>
            <person name="Bian C."/>
            <person name="Tsai W.C."/>
            <person name="Yeh C.M."/>
            <person name="Liu K.W."/>
            <person name="Yoshida K."/>
            <person name="Zhang L.S."/>
            <person name="Chang S.B."/>
            <person name="Chen F."/>
            <person name="Shi Y."/>
            <person name="Su Y.Y."/>
            <person name="Zhang Y.Q."/>
            <person name="Chen L.J."/>
            <person name="Yin Y."/>
            <person name="Lin M."/>
            <person name="Huang H."/>
            <person name="Deng H."/>
            <person name="Wang Z.W."/>
            <person name="Zhu S.L."/>
            <person name="Zhao X."/>
            <person name="Deng C."/>
            <person name="Niu S.C."/>
            <person name="Huang J."/>
            <person name="Wang M."/>
            <person name="Liu G.H."/>
            <person name="Yang H.J."/>
            <person name="Xiao X.J."/>
            <person name="Hsiao Y.Y."/>
            <person name="Wu W.L."/>
            <person name="Chen Y.Y."/>
            <person name="Mitsuda N."/>
            <person name="Ohme-Takagi M."/>
            <person name="Luo Y.B."/>
            <person name="Van de Peer Y."/>
            <person name="Liu Z.J."/>
        </authorList>
    </citation>
    <scope>NUCLEOTIDE SEQUENCE [LARGE SCALE GENOMIC DNA]</scope>
    <source>
        <tissue evidence="1">The whole plant</tissue>
    </source>
</reference>
<protein>
    <submittedName>
        <fullName evidence="1">Uncharacterized protein</fullName>
    </submittedName>
</protein>
<dbReference type="EMBL" id="KZ502114">
    <property type="protein sequence ID" value="PKU83374.1"/>
    <property type="molecule type" value="Genomic_DNA"/>
</dbReference>
<proteinExistence type="predicted"/>
<keyword evidence="2" id="KW-1185">Reference proteome</keyword>